<proteinExistence type="predicted"/>
<evidence type="ECO:0000256" key="1">
    <source>
        <dbReference type="SAM" id="MobiDB-lite"/>
    </source>
</evidence>
<feature type="compositionally biased region" description="Polar residues" evidence="1">
    <location>
        <begin position="51"/>
        <end position="81"/>
    </location>
</feature>
<evidence type="ECO:0000256" key="3">
    <source>
        <dbReference type="SAM" id="SignalP"/>
    </source>
</evidence>
<evidence type="ECO:0000256" key="2">
    <source>
        <dbReference type="SAM" id="Phobius"/>
    </source>
</evidence>
<feature type="compositionally biased region" description="Polar residues" evidence="1">
    <location>
        <begin position="229"/>
        <end position="238"/>
    </location>
</feature>
<feature type="signal peptide" evidence="3">
    <location>
        <begin position="1"/>
        <end position="20"/>
    </location>
</feature>
<feature type="region of interest" description="Disordered" evidence="1">
    <location>
        <begin position="205"/>
        <end position="298"/>
    </location>
</feature>
<keyword evidence="3" id="KW-0732">Signal</keyword>
<dbReference type="AlphaFoldDB" id="A0A4U5VXZ2"/>
<reference evidence="4 5" key="1">
    <citation type="submission" date="2019-01" db="EMBL/GenBank/DDBJ databases">
        <title>Genome Assembly of Collichthys lucidus.</title>
        <authorList>
            <person name="Cai M."/>
            <person name="Xiao S."/>
        </authorList>
    </citation>
    <scope>NUCLEOTIDE SEQUENCE [LARGE SCALE GENOMIC DNA]</scope>
    <source>
        <strain evidence="4">JT15FE1705JMU</strain>
        <tissue evidence="4">Muscle</tissue>
    </source>
</reference>
<feature type="compositionally biased region" description="Low complexity" evidence="1">
    <location>
        <begin position="122"/>
        <end position="138"/>
    </location>
</feature>
<keyword evidence="2" id="KW-1133">Transmembrane helix</keyword>
<keyword evidence="5" id="KW-1185">Reference proteome</keyword>
<feature type="region of interest" description="Disordered" evidence="1">
    <location>
        <begin position="108"/>
        <end position="143"/>
    </location>
</feature>
<gene>
    <name evidence="4" type="ORF">D9C73_026752</name>
</gene>
<name>A0A4U5VXZ2_COLLU</name>
<feature type="transmembrane region" description="Helical" evidence="2">
    <location>
        <begin position="151"/>
        <end position="173"/>
    </location>
</feature>
<dbReference type="EMBL" id="CM014101">
    <property type="protein sequence ID" value="TKS93261.1"/>
    <property type="molecule type" value="Genomic_DNA"/>
</dbReference>
<protein>
    <submittedName>
        <fullName evidence="4">Uncharacterized protein</fullName>
    </submittedName>
</protein>
<keyword evidence="2" id="KW-0472">Membrane</keyword>
<evidence type="ECO:0000313" key="5">
    <source>
        <dbReference type="Proteomes" id="UP000298787"/>
    </source>
</evidence>
<feature type="region of interest" description="Disordered" evidence="1">
    <location>
        <begin position="19"/>
        <end position="96"/>
    </location>
</feature>
<accession>A0A4U5VXZ2</accession>
<keyword evidence="2" id="KW-0812">Transmembrane</keyword>
<feature type="chain" id="PRO_5020542506" evidence="3">
    <location>
        <begin position="21"/>
        <end position="298"/>
    </location>
</feature>
<evidence type="ECO:0000313" key="4">
    <source>
        <dbReference type="EMBL" id="TKS93261.1"/>
    </source>
</evidence>
<sequence length="298" mass="32299">MELLSRLCFLVLVISSVSRGENDPTDAPERTNEDSTPAPFTDNEPKDDDINSTATPSSPQSHTTVNATDSPLQDSPRQTFTPRADQKDDVTVNPTTKEVEANATAETIAPTSVPKSGKGGESVDVTTTVSTATDSSSSKPVTIEASDHSSWGYVILVLIILVIIALCVILYILRRVSRTYSFDLQRPVHVNHLDEPIGTFEPVYLDDLDQPAPKDEVSTEEIPPAPAANGTTVQSEENGSAGENVAPASEDQPDNKRDSLLQKFDYLYEDEQQNENNNNPSSFIDDPQHNMEAATAAL</sequence>
<dbReference type="Proteomes" id="UP000298787">
    <property type="component" value="Chromosome 24"/>
</dbReference>
<organism evidence="4 5">
    <name type="scientific">Collichthys lucidus</name>
    <name type="common">Big head croaker</name>
    <name type="synonym">Sciaena lucida</name>
    <dbReference type="NCBI Taxonomy" id="240159"/>
    <lineage>
        <taxon>Eukaryota</taxon>
        <taxon>Metazoa</taxon>
        <taxon>Chordata</taxon>
        <taxon>Craniata</taxon>
        <taxon>Vertebrata</taxon>
        <taxon>Euteleostomi</taxon>
        <taxon>Actinopterygii</taxon>
        <taxon>Neopterygii</taxon>
        <taxon>Teleostei</taxon>
        <taxon>Neoteleostei</taxon>
        <taxon>Acanthomorphata</taxon>
        <taxon>Eupercaria</taxon>
        <taxon>Sciaenidae</taxon>
        <taxon>Collichthys</taxon>
    </lineage>
</organism>